<keyword evidence="1" id="KW-0472">Membrane</keyword>
<dbReference type="AlphaFoldDB" id="A0A0C2STF2"/>
<feature type="transmembrane region" description="Helical" evidence="1">
    <location>
        <begin position="82"/>
        <end position="108"/>
    </location>
</feature>
<feature type="transmembrane region" description="Helical" evidence="1">
    <location>
        <begin position="197"/>
        <end position="219"/>
    </location>
</feature>
<accession>A0A0C2STF2</accession>
<feature type="transmembrane region" description="Helical" evidence="1">
    <location>
        <begin position="43"/>
        <end position="62"/>
    </location>
</feature>
<sequence length="371" mass="41324">MVARRPPPLQLKYDNFRLLSMVQQSPAIVVQQKKSFLQQLYKVNWRKVVIAVALLNAIRFFLSYSTAFQDAIVDHVDHHYGLAQMSLIICLLYLIVAVVETFGVVCIFTRRLALVRIYTYLAFASAFFVAVAGVISAVIFFGFSNEIIGECASLATKGKLHLRSTFQGQPWPIKQLGAKKAYKLCVAAWAHESSFQAISLFAFTIIPTAICLSLIYTYYRQVTDRNHNACLLSSVPPTGRGGIQLEGGNRGNYARVGITSARQDNQASTQRRRVVPTQTREKDLAKAKQARQSESFTTSQAKRLVQINNSSESVAQNELMSQVQASQQFQVSSVMRSTTSPYRITPGPPSYAAARRFEAYGPRLDADTAMI</sequence>
<dbReference type="Proteomes" id="UP000054549">
    <property type="component" value="Unassembled WGS sequence"/>
</dbReference>
<feature type="transmembrane region" description="Helical" evidence="1">
    <location>
        <begin position="120"/>
        <end position="143"/>
    </location>
</feature>
<name>A0A0C2STF2_AMAMK</name>
<dbReference type="InParanoid" id="A0A0C2STF2"/>
<dbReference type="HOGENOM" id="CLU_725714_0_0_1"/>
<keyword evidence="1" id="KW-0812">Transmembrane</keyword>
<reference evidence="2 3" key="1">
    <citation type="submission" date="2014-04" db="EMBL/GenBank/DDBJ databases">
        <title>Evolutionary Origins and Diversification of the Mycorrhizal Mutualists.</title>
        <authorList>
            <consortium name="DOE Joint Genome Institute"/>
            <consortium name="Mycorrhizal Genomics Consortium"/>
            <person name="Kohler A."/>
            <person name="Kuo A."/>
            <person name="Nagy L.G."/>
            <person name="Floudas D."/>
            <person name="Copeland A."/>
            <person name="Barry K.W."/>
            <person name="Cichocki N."/>
            <person name="Veneault-Fourrey C."/>
            <person name="LaButti K."/>
            <person name="Lindquist E.A."/>
            <person name="Lipzen A."/>
            <person name="Lundell T."/>
            <person name="Morin E."/>
            <person name="Murat C."/>
            <person name="Riley R."/>
            <person name="Ohm R."/>
            <person name="Sun H."/>
            <person name="Tunlid A."/>
            <person name="Henrissat B."/>
            <person name="Grigoriev I.V."/>
            <person name="Hibbett D.S."/>
            <person name="Martin F."/>
        </authorList>
    </citation>
    <scope>NUCLEOTIDE SEQUENCE [LARGE SCALE GENOMIC DNA]</scope>
    <source>
        <strain evidence="2 3">Koide BX008</strain>
    </source>
</reference>
<dbReference type="OrthoDB" id="2927416at2759"/>
<gene>
    <name evidence="2" type="ORF">M378DRAFT_23296</name>
</gene>
<evidence type="ECO:0000313" key="2">
    <source>
        <dbReference type="EMBL" id="KIL66645.1"/>
    </source>
</evidence>
<evidence type="ECO:0000256" key="1">
    <source>
        <dbReference type="SAM" id="Phobius"/>
    </source>
</evidence>
<protein>
    <submittedName>
        <fullName evidence="2">Uncharacterized protein</fullName>
    </submittedName>
</protein>
<keyword evidence="1" id="KW-1133">Transmembrane helix</keyword>
<proteinExistence type="predicted"/>
<dbReference type="EMBL" id="KN818235">
    <property type="protein sequence ID" value="KIL66645.1"/>
    <property type="molecule type" value="Genomic_DNA"/>
</dbReference>
<evidence type="ECO:0000313" key="3">
    <source>
        <dbReference type="Proteomes" id="UP000054549"/>
    </source>
</evidence>
<organism evidence="2 3">
    <name type="scientific">Amanita muscaria (strain Koide BX008)</name>
    <dbReference type="NCBI Taxonomy" id="946122"/>
    <lineage>
        <taxon>Eukaryota</taxon>
        <taxon>Fungi</taxon>
        <taxon>Dikarya</taxon>
        <taxon>Basidiomycota</taxon>
        <taxon>Agaricomycotina</taxon>
        <taxon>Agaricomycetes</taxon>
        <taxon>Agaricomycetidae</taxon>
        <taxon>Agaricales</taxon>
        <taxon>Pluteineae</taxon>
        <taxon>Amanitaceae</taxon>
        <taxon>Amanita</taxon>
    </lineage>
</organism>
<keyword evidence="3" id="KW-1185">Reference proteome</keyword>